<dbReference type="Proteomes" id="UP000824230">
    <property type="component" value="Unassembled WGS sequence"/>
</dbReference>
<evidence type="ECO:0000313" key="1">
    <source>
        <dbReference type="EMBL" id="HIX37754.1"/>
    </source>
</evidence>
<comment type="caution">
    <text evidence="1">The sequence shown here is derived from an EMBL/GenBank/DDBJ whole genome shotgun (WGS) entry which is preliminary data.</text>
</comment>
<reference evidence="1" key="1">
    <citation type="journal article" date="2021" name="PeerJ">
        <title>Extensive microbial diversity within the chicken gut microbiome revealed by metagenomics and culture.</title>
        <authorList>
            <person name="Gilroy R."/>
            <person name="Ravi A."/>
            <person name="Getino M."/>
            <person name="Pursley I."/>
            <person name="Horton D.L."/>
            <person name="Alikhan N.F."/>
            <person name="Baker D."/>
            <person name="Gharbi K."/>
            <person name="Hall N."/>
            <person name="Watson M."/>
            <person name="Adriaenssens E.M."/>
            <person name="Foster-Nyarko E."/>
            <person name="Jarju S."/>
            <person name="Secka A."/>
            <person name="Antonio M."/>
            <person name="Oren A."/>
            <person name="Chaudhuri R.R."/>
            <person name="La Ragione R."/>
            <person name="Hildebrand F."/>
            <person name="Pallen M.J."/>
        </authorList>
    </citation>
    <scope>NUCLEOTIDE SEQUENCE</scope>
    <source>
        <strain evidence="1">ChiHjej12B11-1927</strain>
    </source>
</reference>
<organism evidence="1 2">
    <name type="scientific">Candidatus Blautia pullistercoris</name>
    <dbReference type="NCBI Taxonomy" id="2838499"/>
    <lineage>
        <taxon>Bacteria</taxon>
        <taxon>Bacillati</taxon>
        <taxon>Bacillota</taxon>
        <taxon>Clostridia</taxon>
        <taxon>Lachnospirales</taxon>
        <taxon>Lachnospiraceae</taxon>
        <taxon>Blautia</taxon>
    </lineage>
</organism>
<name>A0A9D1VM39_9FIRM</name>
<dbReference type="AlphaFoldDB" id="A0A9D1VM39"/>
<accession>A0A9D1VM39</accession>
<evidence type="ECO:0000313" key="2">
    <source>
        <dbReference type="Proteomes" id="UP000824230"/>
    </source>
</evidence>
<dbReference type="EMBL" id="DXFG01000154">
    <property type="protein sequence ID" value="HIX37754.1"/>
    <property type="molecule type" value="Genomic_DNA"/>
</dbReference>
<proteinExistence type="predicted"/>
<sequence length="119" mass="14190">MEKVRNYTKVMELNTALDRAVTECIQEGILTDFLRKNRAEVIKMSLYEYDQEQHMKWLREEGYEQGHEDGKEDNLVTNIQALMKNMNISVQQAMEVLEVPKEKYKVYEEKLKNTKDKKN</sequence>
<protein>
    <recommendedName>
        <fullName evidence="3">PD-(D/E)XK nuclease family transposase</fullName>
    </recommendedName>
</protein>
<evidence type="ECO:0008006" key="3">
    <source>
        <dbReference type="Google" id="ProtNLM"/>
    </source>
</evidence>
<gene>
    <name evidence="1" type="ORF">H9738_07795</name>
</gene>
<reference evidence="1" key="2">
    <citation type="submission" date="2021-04" db="EMBL/GenBank/DDBJ databases">
        <authorList>
            <person name="Gilroy R."/>
        </authorList>
    </citation>
    <scope>NUCLEOTIDE SEQUENCE</scope>
    <source>
        <strain evidence="1">ChiHjej12B11-1927</strain>
    </source>
</reference>